<dbReference type="HOGENOM" id="CLU_122289_0_0_5"/>
<dbReference type="Proteomes" id="UP000009044">
    <property type="component" value="Chromosome"/>
</dbReference>
<sequence length="163" mass="18087">MTTAGTSSSRPIRAWRGRFLTLLALLGGLATQPGLAWATDTALPTPPAQCMGLQAEPQLEITLMFGMRRPNDGRRINRHEWNAFMREVVTPRFPAGLTVLRGDGQWQNRTSGQIGREPSRIVWIVTPPAPDLQTRLETIRQTYRTRFAQQSVGLVVTASCAAF</sequence>
<proteinExistence type="predicted"/>
<dbReference type="PATRIC" id="fig|634177.7.peg.385"/>
<dbReference type="STRING" id="634177.GLX_03420"/>
<dbReference type="RefSeq" id="WP_014104331.1">
    <property type="nucleotide sequence ID" value="NC_016027.1"/>
</dbReference>
<dbReference type="eggNOG" id="COG2913">
    <property type="taxonomic scope" value="Bacteria"/>
</dbReference>
<dbReference type="KEGG" id="gxy:GLX_03420"/>
<protein>
    <recommendedName>
        <fullName evidence="3">DUF3574 domain-containing protein</fullName>
    </recommendedName>
</protein>
<evidence type="ECO:0008006" key="3">
    <source>
        <dbReference type="Google" id="ProtNLM"/>
    </source>
</evidence>
<dbReference type="Pfam" id="PF12098">
    <property type="entry name" value="DUF3574"/>
    <property type="match status" value="1"/>
</dbReference>
<reference evidence="2" key="1">
    <citation type="journal article" date="2011" name="J. Bacteriol.">
        <title>Complete genome sequence of NBRC 3288, a unique cellulose-nonproducing strain of Gluconacetobacter xylinus isolated from vinegar.</title>
        <authorList>
            <person name="Ogino H."/>
            <person name="Azuma Y."/>
            <person name="Hosoyama A."/>
            <person name="Nakazawa H."/>
            <person name="Matsutani M."/>
            <person name="Hasegawa A."/>
            <person name="Otsuyama K."/>
            <person name="Matsushita K."/>
            <person name="Fujita N."/>
            <person name="Shirai M."/>
        </authorList>
    </citation>
    <scope>NUCLEOTIDE SEQUENCE [LARGE SCALE GENOMIC DNA]</scope>
    <source>
        <strain evidence="2">NBRC 3288 / BCRC 11682 / LMG 1693</strain>
    </source>
</reference>
<gene>
    <name evidence="1" type="ordered locus">GLX_03420</name>
</gene>
<accession>G2I3Q7</accession>
<dbReference type="InterPro" id="IPR021957">
    <property type="entry name" value="DUF3574"/>
</dbReference>
<evidence type="ECO:0000313" key="2">
    <source>
        <dbReference type="Proteomes" id="UP000009044"/>
    </source>
</evidence>
<dbReference type="AlphaFoldDB" id="G2I3Q7"/>
<dbReference type="EMBL" id="AP012159">
    <property type="protein sequence ID" value="BAK82754.1"/>
    <property type="molecule type" value="Genomic_DNA"/>
</dbReference>
<name>G2I3Q7_KOMMN</name>
<evidence type="ECO:0000313" key="1">
    <source>
        <dbReference type="EMBL" id="BAK82754.1"/>
    </source>
</evidence>
<organism evidence="1 2">
    <name type="scientific">Komagataeibacter medellinensis (strain NBRC 3288 / BCRC 11682 / LMG 1693 / Kondo 51)</name>
    <name type="common">Gluconacetobacter medellinensis</name>
    <dbReference type="NCBI Taxonomy" id="634177"/>
    <lineage>
        <taxon>Bacteria</taxon>
        <taxon>Pseudomonadati</taxon>
        <taxon>Pseudomonadota</taxon>
        <taxon>Alphaproteobacteria</taxon>
        <taxon>Acetobacterales</taxon>
        <taxon>Acetobacteraceae</taxon>
        <taxon>Komagataeibacter</taxon>
    </lineage>
</organism>